<dbReference type="Pfam" id="PF04230">
    <property type="entry name" value="PS_pyruv_trans"/>
    <property type="match status" value="1"/>
</dbReference>
<dbReference type="Proteomes" id="UP001159387">
    <property type="component" value="Unassembled WGS sequence"/>
</dbReference>
<keyword evidence="3" id="KW-1185">Reference proteome</keyword>
<dbReference type="PANTHER" id="PTHR36836">
    <property type="entry name" value="COLANIC ACID BIOSYNTHESIS PROTEIN WCAK"/>
    <property type="match status" value="1"/>
</dbReference>
<comment type="caution">
    <text evidence="2">The sequence shown here is derived from an EMBL/GenBank/DDBJ whole genome shotgun (WGS) entry which is preliminary data.</text>
</comment>
<sequence>MKILMMGYYGCHNIGDDIFVYQLTKFWQSKQVIDKVFVLCQDDYYQSTSEKIEFFSNQLTKLQKLWLMLRSDYIIWGGGTLNFSSRPKNLIRMQNFAKFMGKSFVFLGVGLETVKPETEKNLAKIFENADFLYVRDNQSDKFVQQTLKYTKPFHLGGDLAFLDLSMYDKYLTNPSKSNNIDHISFSGKFWWGEGRAKFYAQQLTPLIEKFNSVIHLLPAHQGQERSDNKFHELLKKYLPEDNCQIHSWDQPENFVEILSQMDFHLGNRLHSVIIADILGVPNIGIGDYPSKISNYIEKTEILPQSRIAAFMEPISLERIEHIYHQYQRPDQFILKESKTSREGLEKLLQSHD</sequence>
<feature type="domain" description="Polysaccharide pyruvyl transferase" evidence="1">
    <location>
        <begin position="13"/>
        <end position="286"/>
    </location>
</feature>
<accession>A0AA43GRV8</accession>
<dbReference type="RefSeq" id="WP_280654530.1">
    <property type="nucleotide sequence ID" value="NZ_JANQDH010000053.1"/>
</dbReference>
<protein>
    <submittedName>
        <fullName evidence="2">Polysaccharide pyruvyl transferase family protein</fullName>
    </submittedName>
</protein>
<organism evidence="2 3">
    <name type="scientific">Chrysosporum bergii ANA360D</name>
    <dbReference type="NCBI Taxonomy" id="617107"/>
    <lineage>
        <taxon>Bacteria</taxon>
        <taxon>Bacillati</taxon>
        <taxon>Cyanobacteriota</taxon>
        <taxon>Cyanophyceae</taxon>
        <taxon>Nostocales</taxon>
        <taxon>Nodulariaceae</taxon>
        <taxon>Chrysosporum</taxon>
    </lineage>
</organism>
<dbReference type="PANTHER" id="PTHR36836:SF1">
    <property type="entry name" value="COLANIC ACID BIOSYNTHESIS PROTEIN WCAK"/>
    <property type="match status" value="1"/>
</dbReference>
<evidence type="ECO:0000313" key="3">
    <source>
        <dbReference type="Proteomes" id="UP001159387"/>
    </source>
</evidence>
<dbReference type="GO" id="GO:0016740">
    <property type="term" value="F:transferase activity"/>
    <property type="evidence" value="ECO:0007669"/>
    <property type="project" value="UniProtKB-KW"/>
</dbReference>
<keyword evidence="2" id="KW-0808">Transferase</keyword>
<dbReference type="EMBL" id="JANQDH010000053">
    <property type="protein sequence ID" value="MDH6060532.1"/>
    <property type="molecule type" value="Genomic_DNA"/>
</dbReference>
<reference evidence="2 3" key="1">
    <citation type="journal article" date="2023" name="J. Phycol.">
        <title>Chrysosporum ovalisporum is synonymous with the true-branching cyanobacterium Umezakia natans (Nostocales/Aphanizomenonaceae).</title>
        <authorList>
            <person name="McGregor G.B."/>
            <person name="Sendall B.C."/>
            <person name="Niiyama Y."/>
            <person name="Tuji A."/>
            <person name="Willis A."/>
        </authorList>
    </citation>
    <scope>NUCLEOTIDE SEQUENCE [LARGE SCALE GENOMIC DNA]</scope>
    <source>
        <strain evidence="2 3">ANA360D</strain>
    </source>
</reference>
<gene>
    <name evidence="2" type="ORF">NWP17_08785</name>
</gene>
<evidence type="ECO:0000259" key="1">
    <source>
        <dbReference type="Pfam" id="PF04230"/>
    </source>
</evidence>
<dbReference type="AlphaFoldDB" id="A0AA43GRV8"/>
<proteinExistence type="predicted"/>
<name>A0AA43GRV8_9CYAN</name>
<dbReference type="InterPro" id="IPR007345">
    <property type="entry name" value="Polysacch_pyruvyl_Trfase"/>
</dbReference>
<evidence type="ECO:0000313" key="2">
    <source>
        <dbReference type="EMBL" id="MDH6060532.1"/>
    </source>
</evidence>